<name>A0A4R8VH71_9MICO</name>
<evidence type="ECO:0000313" key="7">
    <source>
        <dbReference type="Proteomes" id="UP000199639"/>
    </source>
</evidence>
<dbReference type="AlphaFoldDB" id="A0A4R8VH71"/>
<dbReference type="SUPFAM" id="SSF51445">
    <property type="entry name" value="(Trans)glycosidases"/>
    <property type="match status" value="1"/>
</dbReference>
<comment type="similarity">
    <text evidence="1 4">Belongs to the glycosyl hydrolase 1 family.</text>
</comment>
<dbReference type="GO" id="GO:0016052">
    <property type="term" value="P:carbohydrate catabolic process"/>
    <property type="evidence" value="ECO:0007669"/>
    <property type="project" value="TreeGrafter"/>
</dbReference>
<keyword evidence="2 6" id="KW-0378">Hydrolase</keyword>
<evidence type="ECO:0000313" key="6">
    <source>
        <dbReference type="EMBL" id="TFB81672.1"/>
    </source>
</evidence>
<evidence type="ECO:0000256" key="4">
    <source>
        <dbReference type="RuleBase" id="RU003690"/>
    </source>
</evidence>
<dbReference type="EMBL" id="SOFD01000005">
    <property type="protein sequence ID" value="TFB81672.1"/>
    <property type="molecule type" value="Genomic_DNA"/>
</dbReference>
<evidence type="ECO:0000256" key="2">
    <source>
        <dbReference type="ARBA" id="ARBA00022801"/>
    </source>
</evidence>
<evidence type="ECO:0000256" key="3">
    <source>
        <dbReference type="ARBA" id="ARBA00023295"/>
    </source>
</evidence>
<dbReference type="Proteomes" id="UP000298252">
    <property type="component" value="Unassembled WGS sequence"/>
</dbReference>
<proteinExistence type="inferred from homology"/>
<evidence type="ECO:0000313" key="8">
    <source>
        <dbReference type="Proteomes" id="UP000298252"/>
    </source>
</evidence>
<reference evidence="5 7" key="1">
    <citation type="submission" date="2016-10" db="EMBL/GenBank/DDBJ databases">
        <authorList>
            <person name="Varghese N."/>
            <person name="Submissions S."/>
        </authorList>
    </citation>
    <scope>NUCLEOTIDE SEQUENCE [LARGE SCALE GENOMIC DNA]</scope>
    <source>
        <strain evidence="5 7">CGMCC 1.11215</strain>
    </source>
</reference>
<dbReference type="GO" id="GO:0005829">
    <property type="term" value="C:cytosol"/>
    <property type="evidence" value="ECO:0007669"/>
    <property type="project" value="TreeGrafter"/>
</dbReference>
<evidence type="ECO:0000256" key="1">
    <source>
        <dbReference type="ARBA" id="ARBA00010838"/>
    </source>
</evidence>
<dbReference type="Pfam" id="PF00232">
    <property type="entry name" value="Glyco_hydro_1"/>
    <property type="match status" value="1"/>
</dbReference>
<accession>A0A4R8VH71</accession>
<dbReference type="STRING" id="1424659.SAMN05216368_106174"/>
<keyword evidence="3" id="KW-0326">Glycosidase</keyword>
<organism evidence="5 7">
    <name type="scientific">Cryobacterium flavum</name>
    <dbReference type="NCBI Taxonomy" id="1424659"/>
    <lineage>
        <taxon>Bacteria</taxon>
        <taxon>Bacillati</taxon>
        <taxon>Actinomycetota</taxon>
        <taxon>Actinomycetes</taxon>
        <taxon>Micrococcales</taxon>
        <taxon>Microbacteriaceae</taxon>
        <taxon>Cryobacterium</taxon>
    </lineage>
</organism>
<sequence>MNPTPRSPAAPANRAIAARDWEHRAGELGDRLPTGFEVAVATSAFQIEGAARDGGRGDSVWDTFSQVPGRIRDGSNASVSTDHVKNYGEDTSLLRDLGVDSYAFSFGWTRLQPEGRGALNRNGLAIYDRLLDALLADGIRSSATLSHWDLPAVLRGGWLNRDTAGRFADYAHAVGEAFGDRIDAWVTLFEPATVTTKGYALGTHAPGRTLLFDALPTAHHQLLAHGLAVQALRAADVRGRIGLVNSHTPVQSVTDRDQDRSYAALYDLLQNRLFADPVLLGHYPDPLEPFAVELRTLLEADPEDLRTIHQPLDFYGLSYSEPARVASGATVLKAPDGRAIPITSWPFHLEAFREHPTTSAGVVNAPEYVAVALAEILARYPDLPPVYLSLAGGAFADQADARHQVQDPARVDYLAEHLVAALDATAPGGAAAAMDLRGVTFWSLLDAFEWNAGYTQPTGLVHVDFTDDRRTRTPKLSYRWLQHALANR</sequence>
<dbReference type="GO" id="GO:0008422">
    <property type="term" value="F:beta-glucosidase activity"/>
    <property type="evidence" value="ECO:0007669"/>
    <property type="project" value="TreeGrafter"/>
</dbReference>
<dbReference type="InterPro" id="IPR017853">
    <property type="entry name" value="GH"/>
</dbReference>
<dbReference type="Gene3D" id="3.20.20.80">
    <property type="entry name" value="Glycosidases"/>
    <property type="match status" value="1"/>
</dbReference>
<dbReference type="PANTHER" id="PTHR10353:SF36">
    <property type="entry name" value="LP05116P"/>
    <property type="match status" value="1"/>
</dbReference>
<gene>
    <name evidence="6" type="ORF">E3O21_02405</name>
    <name evidence="5" type="ORF">SAMN05216368_106174</name>
</gene>
<dbReference type="RefSeq" id="WP_092340681.1">
    <property type="nucleotide sequence ID" value="NZ_FNIB01000006.1"/>
</dbReference>
<keyword evidence="8" id="KW-1185">Reference proteome</keyword>
<dbReference type="PANTHER" id="PTHR10353">
    <property type="entry name" value="GLYCOSYL HYDROLASE"/>
    <property type="match status" value="1"/>
</dbReference>
<dbReference type="EMBL" id="FNIB01000006">
    <property type="protein sequence ID" value="SDN63147.1"/>
    <property type="molecule type" value="Genomic_DNA"/>
</dbReference>
<dbReference type="Proteomes" id="UP000199639">
    <property type="component" value="Unassembled WGS sequence"/>
</dbReference>
<dbReference type="PRINTS" id="PR00131">
    <property type="entry name" value="GLHYDRLASE1"/>
</dbReference>
<evidence type="ECO:0000313" key="5">
    <source>
        <dbReference type="EMBL" id="SDN63147.1"/>
    </source>
</evidence>
<protein>
    <submittedName>
        <fullName evidence="5">Beta-glucosidase</fullName>
    </submittedName>
    <submittedName>
        <fullName evidence="6">Glycosyl hydrolase family protein</fullName>
    </submittedName>
</protein>
<dbReference type="InterPro" id="IPR001360">
    <property type="entry name" value="Glyco_hydro_1"/>
</dbReference>
<reference evidence="6 8" key="2">
    <citation type="submission" date="2019-03" db="EMBL/GenBank/DDBJ databases">
        <title>Genomics of glacier-inhabiting Cryobacterium strains.</title>
        <authorList>
            <person name="Liu Q."/>
            <person name="Xin Y.-H."/>
        </authorList>
    </citation>
    <scope>NUCLEOTIDE SEQUENCE [LARGE SCALE GENOMIC DNA]</scope>
    <source>
        <strain evidence="6 8">Hh8</strain>
    </source>
</reference>